<organism evidence="1">
    <name type="scientific">Enterobacter asburiae</name>
    <dbReference type="NCBI Taxonomy" id="61645"/>
    <lineage>
        <taxon>Bacteria</taxon>
        <taxon>Pseudomonadati</taxon>
        <taxon>Pseudomonadota</taxon>
        <taxon>Gammaproteobacteria</taxon>
        <taxon>Enterobacterales</taxon>
        <taxon>Enterobacteriaceae</taxon>
        <taxon>Enterobacter</taxon>
        <taxon>Enterobacter cloacae complex</taxon>
    </lineage>
</organism>
<sequence length="64" mass="7331">MRLFNPITMTEVIHGFHDTGGAIQLPEDNWFFTMREIPEGMRLDVNEKGEPTLVEIKLDISGNE</sequence>
<reference evidence="1" key="1">
    <citation type="submission" date="2019-03" db="EMBL/GenBank/DDBJ databases">
        <title>Complete genome sequences of Enterobacter asburiae str. MRY18-106 isolated from a patient in Japan.</title>
        <authorList>
            <person name="Sekizuka T."/>
            <person name="Matsui M."/>
            <person name="Takara T."/>
            <person name="Uechi A."/>
            <person name="Harakuni M."/>
            <person name="Kimura T."/>
            <person name="Suzuki S."/>
            <person name="Kuroda M."/>
        </authorList>
    </citation>
    <scope>NUCLEOTIDE SEQUENCE</scope>
    <source>
        <strain evidence="1">MRY18-106</strain>
    </source>
</reference>
<gene>
    <name evidence="1" type="ORF">MRY18106EAS_37250</name>
</gene>
<protein>
    <submittedName>
        <fullName evidence="1">Uncharacterized protein</fullName>
    </submittedName>
</protein>
<accession>A0A455VV41</accession>
<evidence type="ECO:0000313" key="1">
    <source>
        <dbReference type="EMBL" id="BBI97193.1"/>
    </source>
</evidence>
<dbReference type="AlphaFoldDB" id="A0A455VV41"/>
<name>A0A455VV41_ENTAS</name>
<proteinExistence type="predicted"/>
<dbReference type="EMBL" id="AP019533">
    <property type="protein sequence ID" value="BBI97193.1"/>
    <property type="molecule type" value="Genomic_DNA"/>
</dbReference>